<evidence type="ECO:0000313" key="2">
    <source>
        <dbReference type="Proteomes" id="UP000593892"/>
    </source>
</evidence>
<accession>A0A7S7NPJ7</accession>
<organism evidence="1 2">
    <name type="scientific">Paludibaculum fermentans</name>
    <dbReference type="NCBI Taxonomy" id="1473598"/>
    <lineage>
        <taxon>Bacteria</taxon>
        <taxon>Pseudomonadati</taxon>
        <taxon>Acidobacteriota</taxon>
        <taxon>Terriglobia</taxon>
        <taxon>Bryobacterales</taxon>
        <taxon>Bryobacteraceae</taxon>
        <taxon>Paludibaculum</taxon>
    </lineage>
</organism>
<dbReference type="KEGG" id="pfer:IRI77_32460"/>
<reference evidence="1 2" key="1">
    <citation type="submission" date="2020-10" db="EMBL/GenBank/DDBJ databases">
        <title>Complete genome sequence of Paludibaculum fermentans P105T, a facultatively anaerobic acidobacterium capable of dissimilatory Fe(III) reduction.</title>
        <authorList>
            <person name="Dedysh S.N."/>
            <person name="Beletsky A.V."/>
            <person name="Kulichevskaya I.S."/>
            <person name="Mardanov A.V."/>
            <person name="Ravin N.V."/>
        </authorList>
    </citation>
    <scope>NUCLEOTIDE SEQUENCE [LARGE SCALE GENOMIC DNA]</scope>
    <source>
        <strain evidence="1 2">P105</strain>
    </source>
</reference>
<name>A0A7S7NPJ7_PALFE</name>
<dbReference type="Proteomes" id="UP000593892">
    <property type="component" value="Chromosome"/>
</dbReference>
<sequence length="365" mass="41047">MKPALLVSLIFAVALGTSACFLFRKARNWADLKQTTVDLDGLATVKVPSDLRYDAEPVQRSGDTAQFQFRRVNDTHLNGQTSYAETMVITIAAPDLDRATFEAQRRQGLFDVTKASGTGATSTEGPLQWEIFQTVYERDPVKEPAHYLRLTDAEAGIVITWLGYQKQYTVEQARANLKYLRSTITVAPTRAAYFEKLRDYKTNSRTAEAARNLELLSAALKELGFPPATVGQWTRHGTWRYTIDNGRPQQFQLVLPVNHMRMPDGAFELKGPLTSFKFIQNKYWWQNNQGRGGGLIPQDLLPGLVEEMTDREDVYFFSIHGLNLWKSYPGDGNPLLTELRSAIVEAEKLKAEFFSKGLIGGDAEP</sequence>
<evidence type="ECO:0008006" key="3">
    <source>
        <dbReference type="Google" id="ProtNLM"/>
    </source>
</evidence>
<keyword evidence="2" id="KW-1185">Reference proteome</keyword>
<proteinExistence type="predicted"/>
<dbReference type="AlphaFoldDB" id="A0A7S7NPJ7"/>
<protein>
    <recommendedName>
        <fullName evidence="3">Lipoprotein</fullName>
    </recommendedName>
</protein>
<dbReference type="RefSeq" id="WP_194449091.1">
    <property type="nucleotide sequence ID" value="NZ_CP063849.1"/>
</dbReference>
<dbReference type="EMBL" id="CP063849">
    <property type="protein sequence ID" value="QOY87422.1"/>
    <property type="molecule type" value="Genomic_DNA"/>
</dbReference>
<evidence type="ECO:0000313" key="1">
    <source>
        <dbReference type="EMBL" id="QOY87422.1"/>
    </source>
</evidence>
<dbReference type="PROSITE" id="PS51257">
    <property type="entry name" value="PROKAR_LIPOPROTEIN"/>
    <property type="match status" value="1"/>
</dbReference>
<gene>
    <name evidence="1" type="ORF">IRI77_32460</name>
</gene>